<feature type="compositionally biased region" description="Basic and acidic residues" evidence="3">
    <location>
        <begin position="1"/>
        <end position="13"/>
    </location>
</feature>
<reference evidence="6 7" key="1">
    <citation type="submission" date="2018-02" db="EMBL/GenBank/DDBJ databases">
        <title>Bacteriophage NCPPB3778 and a type I-E CRISPR drive the evolution of the US Biological Select Agent, Rathayibacter toxicus.</title>
        <authorList>
            <person name="Davis E.W.II."/>
            <person name="Tabima J.F."/>
            <person name="Weisberg A.J."/>
            <person name="Lopes L.D."/>
            <person name="Wiseman M.S."/>
            <person name="Wiseman M.S."/>
            <person name="Pupko T."/>
            <person name="Belcher M.S."/>
            <person name="Sechler A.J."/>
            <person name="Tancos M.A."/>
            <person name="Schroeder B.K."/>
            <person name="Murray T.D."/>
            <person name="Luster D.G."/>
            <person name="Schneider W.L."/>
            <person name="Rogers E."/>
            <person name="Andreote F.D."/>
            <person name="Grunwald N.J."/>
            <person name="Putnam M.L."/>
            <person name="Chang J.H."/>
        </authorList>
    </citation>
    <scope>NUCLEOTIDE SEQUENCE [LARGE SCALE GENOMIC DNA]</scope>
    <source>
        <strain evidence="6 7">AY1I9</strain>
    </source>
</reference>
<dbReference type="InterPro" id="IPR009003">
    <property type="entry name" value="Peptidase_S1_PA"/>
</dbReference>
<evidence type="ECO:0000313" key="7">
    <source>
        <dbReference type="Proteomes" id="UP000237881"/>
    </source>
</evidence>
<evidence type="ECO:0000256" key="1">
    <source>
        <dbReference type="ARBA" id="ARBA00022670"/>
    </source>
</evidence>
<comment type="caution">
    <text evidence="6">The sequence shown here is derived from an EMBL/GenBank/DDBJ whole genome shotgun (WGS) entry which is preliminary data.</text>
</comment>
<dbReference type="InterPro" id="IPR001478">
    <property type="entry name" value="PDZ"/>
</dbReference>
<keyword evidence="2" id="KW-0378">Hydrolase</keyword>
<dbReference type="InterPro" id="IPR051201">
    <property type="entry name" value="Chloro_Bact_Ser_Proteases"/>
</dbReference>
<dbReference type="Pfam" id="PF13365">
    <property type="entry name" value="Trypsin_2"/>
    <property type="match status" value="1"/>
</dbReference>
<organism evidence="6 7">
    <name type="scientific">Rathayibacter rathayi</name>
    <name type="common">Corynebacterium rathayi</name>
    <dbReference type="NCBI Taxonomy" id="33887"/>
    <lineage>
        <taxon>Bacteria</taxon>
        <taxon>Bacillati</taxon>
        <taxon>Actinomycetota</taxon>
        <taxon>Actinomycetes</taxon>
        <taxon>Micrococcales</taxon>
        <taxon>Microbacteriaceae</taxon>
        <taxon>Rathayibacter</taxon>
    </lineage>
</organism>
<dbReference type="Pfam" id="PF17820">
    <property type="entry name" value="PDZ_6"/>
    <property type="match status" value="1"/>
</dbReference>
<dbReference type="PANTHER" id="PTHR43343:SF3">
    <property type="entry name" value="PROTEASE DO-LIKE 8, CHLOROPLASTIC"/>
    <property type="match status" value="1"/>
</dbReference>
<feature type="region of interest" description="Disordered" evidence="3">
    <location>
        <begin position="100"/>
        <end position="119"/>
    </location>
</feature>
<dbReference type="AlphaFoldDB" id="A0ABD6W8V9"/>
<dbReference type="Gene3D" id="2.30.42.10">
    <property type="match status" value="1"/>
</dbReference>
<dbReference type="GO" id="GO:0008233">
    <property type="term" value="F:peptidase activity"/>
    <property type="evidence" value="ECO:0007669"/>
    <property type="project" value="UniProtKB-KW"/>
</dbReference>
<dbReference type="SMART" id="SM00228">
    <property type="entry name" value="PDZ"/>
    <property type="match status" value="1"/>
</dbReference>
<dbReference type="InterPro" id="IPR001940">
    <property type="entry name" value="Peptidase_S1C"/>
</dbReference>
<sequence>MNERHESHERELTDQSTPAEAPSADALRALAVRDRRRALIAGGLGLAVLIGVAAGGISYAGRTEAASSASSGITATGYPGGSRGEFGGYSVSPYWGRSTDQGGALRDGSSTESSGSTSRSTGVVVASAAQTAGVVTITSALSYQGASSAGTGVILTSDGMILTNNHVVAGATAIVVTVESTGRSYIARVVGTDATNDIAVLQLKDASGLTRATLDTDGVAVGDAVTAVGNAGGTGDLVAASGVVTALNQQITTRSESGVSAETLTGLIQIDADIVSGDSGGPLVDSAGRVVGIDTAASSGTSDITGFAIPISKALDIVATIQAGADTATVEIGYPAFLGVSPSQGTPSRTSRAPATTGSGALIGGVIKDTPAAKAGLQAGDVVTAVDGAGVASAAELSALLAEREPGESVRLSWTDTTGVARSAQVVLAEGPVA</sequence>
<keyword evidence="1" id="KW-0645">Protease</keyword>
<feature type="domain" description="PDZ" evidence="5">
    <location>
        <begin position="327"/>
        <end position="412"/>
    </location>
</feature>
<dbReference type="InterPro" id="IPR036034">
    <property type="entry name" value="PDZ_sf"/>
</dbReference>
<dbReference type="PROSITE" id="PS50106">
    <property type="entry name" value="PDZ"/>
    <property type="match status" value="1"/>
</dbReference>
<proteinExistence type="predicted"/>
<feature type="transmembrane region" description="Helical" evidence="4">
    <location>
        <begin position="38"/>
        <end position="61"/>
    </location>
</feature>
<protein>
    <submittedName>
        <fullName evidence="6">Septum formation initiator</fullName>
    </submittedName>
</protein>
<accession>A0ABD6W8V9</accession>
<dbReference type="PROSITE" id="PS00135">
    <property type="entry name" value="TRYPSIN_SER"/>
    <property type="match status" value="1"/>
</dbReference>
<evidence type="ECO:0000256" key="4">
    <source>
        <dbReference type="SAM" id="Phobius"/>
    </source>
</evidence>
<dbReference type="PANTHER" id="PTHR43343">
    <property type="entry name" value="PEPTIDASE S12"/>
    <property type="match status" value="1"/>
</dbReference>
<dbReference type="RefSeq" id="WP_104326624.1">
    <property type="nucleotide sequence ID" value="NZ_PSUL01000016.1"/>
</dbReference>
<dbReference type="SUPFAM" id="SSF50156">
    <property type="entry name" value="PDZ domain-like"/>
    <property type="match status" value="1"/>
</dbReference>
<dbReference type="EMBL" id="PSUL01000016">
    <property type="protein sequence ID" value="PPF13988.1"/>
    <property type="molecule type" value="Genomic_DNA"/>
</dbReference>
<feature type="compositionally biased region" description="Low complexity" evidence="3">
    <location>
        <begin position="108"/>
        <end position="119"/>
    </location>
</feature>
<dbReference type="GO" id="GO:0006508">
    <property type="term" value="P:proteolysis"/>
    <property type="evidence" value="ECO:0007669"/>
    <property type="project" value="UniProtKB-KW"/>
</dbReference>
<keyword evidence="4" id="KW-1133">Transmembrane helix</keyword>
<evidence type="ECO:0000256" key="2">
    <source>
        <dbReference type="ARBA" id="ARBA00022801"/>
    </source>
</evidence>
<dbReference type="InterPro" id="IPR041489">
    <property type="entry name" value="PDZ_6"/>
</dbReference>
<evidence type="ECO:0000259" key="5">
    <source>
        <dbReference type="PROSITE" id="PS50106"/>
    </source>
</evidence>
<dbReference type="SUPFAM" id="SSF50494">
    <property type="entry name" value="Trypsin-like serine proteases"/>
    <property type="match status" value="1"/>
</dbReference>
<dbReference type="PRINTS" id="PR00834">
    <property type="entry name" value="PROTEASES2C"/>
</dbReference>
<dbReference type="Gene3D" id="2.40.10.120">
    <property type="match status" value="1"/>
</dbReference>
<gene>
    <name evidence="6" type="ORF">C5C04_08465</name>
</gene>
<keyword evidence="4" id="KW-0812">Transmembrane</keyword>
<dbReference type="InterPro" id="IPR033116">
    <property type="entry name" value="TRYPSIN_SER"/>
</dbReference>
<keyword evidence="4" id="KW-0472">Membrane</keyword>
<feature type="region of interest" description="Disordered" evidence="3">
    <location>
        <begin position="1"/>
        <end position="22"/>
    </location>
</feature>
<name>A0ABD6W8V9_RATRA</name>
<evidence type="ECO:0000313" key="6">
    <source>
        <dbReference type="EMBL" id="PPF13988.1"/>
    </source>
</evidence>
<evidence type="ECO:0000256" key="3">
    <source>
        <dbReference type="SAM" id="MobiDB-lite"/>
    </source>
</evidence>
<dbReference type="Proteomes" id="UP000237881">
    <property type="component" value="Unassembled WGS sequence"/>
</dbReference>